<dbReference type="Pfam" id="PF00078">
    <property type="entry name" value="RVT_1"/>
    <property type="match status" value="1"/>
</dbReference>
<dbReference type="Proteomes" id="UP000663887">
    <property type="component" value="Unassembled WGS sequence"/>
</dbReference>
<protein>
    <recommendedName>
        <fullName evidence="1">Reverse transcriptase domain-containing protein</fullName>
    </recommendedName>
</protein>
<comment type="caution">
    <text evidence="2">The sequence shown here is derived from an EMBL/GenBank/DDBJ whole genome shotgun (WGS) entry which is preliminary data.</text>
</comment>
<evidence type="ECO:0000313" key="3">
    <source>
        <dbReference type="Proteomes" id="UP000663887"/>
    </source>
</evidence>
<dbReference type="InterPro" id="IPR043502">
    <property type="entry name" value="DNA/RNA_pol_sf"/>
</dbReference>
<dbReference type="SUPFAM" id="SSF56672">
    <property type="entry name" value="DNA/RNA polymerases"/>
    <property type="match status" value="1"/>
</dbReference>
<dbReference type="InterPro" id="IPR052560">
    <property type="entry name" value="RdDP_mobile_element"/>
</dbReference>
<proteinExistence type="predicted"/>
<name>A0A816WGH3_9BILA</name>
<accession>A0A816WGH3</accession>
<dbReference type="PANTHER" id="PTHR36688">
    <property type="entry name" value="ENDO/EXONUCLEASE/PHOSPHATASE DOMAIN-CONTAINING PROTEIN"/>
    <property type="match status" value="1"/>
</dbReference>
<organism evidence="2 3">
    <name type="scientific">Rotaria magnacalcarata</name>
    <dbReference type="NCBI Taxonomy" id="392030"/>
    <lineage>
        <taxon>Eukaryota</taxon>
        <taxon>Metazoa</taxon>
        <taxon>Spiralia</taxon>
        <taxon>Gnathifera</taxon>
        <taxon>Rotifera</taxon>
        <taxon>Eurotatoria</taxon>
        <taxon>Bdelloidea</taxon>
        <taxon>Philodinida</taxon>
        <taxon>Philodinidae</taxon>
        <taxon>Rotaria</taxon>
    </lineage>
</organism>
<sequence>MSTISSETLCFGTSDHWPILLSCENIFFDTNVFFPHTIWKVFEAVLALVQIFWTEEQKKNSADEWYKQYIRFIAAVKNRVTNWKERDKYEPSLPAYIIEKLKEIRKVRNRYYHSRHKGVFSEETRVLLRTMTRESKVDIAKHKNTQWQNFLSNIQTSYDKSDKAFWTHLSRIYKSRSLPFYKLSEGTKIISTPEGITNELFQYYSEQFKVPAVDCSNEHEDQIDRKYKELVNRLSVLNDSVEKTSTAEITRIIKTLKPKKSAGLDSVSNFIIKKLPPSYIECLAKCFNTWLNECRYPDDWKIAKIITLNKLKSGIPKCEQTRPISLLATHSKLFEKVLLLRIRQWAETNRLVPPEQSGFRPKCLLPTRVLSIYQEVKSNMAANIPTLALYVDYQKAYDRVWHAALLCKLEKMGMPFNLLKMTNSWLEERKAYVEYGEKTSKIFNINIGLPQGSSLSPYLFIVFHSDLTNYLGAHSCHLFADDLCVLIKPPIMKKLGSMIDYLEKEGTRVCNQVFMYSKKWKQPLNVSKTVIQLFHTQVKRPIVNVTIDGNKIELVKEFKYLGFTWTDKLSLKPTVDKIIGNIQRSLGKLKWIKSGRRMSCKALRQCFFAYTFPHFAWLFPLFPLLPVSQQHVLEQKFRVGLRLVHRCPFVSAHNLLKVTSEQPLQFYVKKYIQRRLKTMFITDLGSSAFYEDIFGWDNFCKRKNDHLGHFFRTRRVRQLKDRHESFLLTWLAFVDAN</sequence>
<dbReference type="InterPro" id="IPR000477">
    <property type="entry name" value="RT_dom"/>
</dbReference>
<evidence type="ECO:0000259" key="1">
    <source>
        <dbReference type="PROSITE" id="PS50878"/>
    </source>
</evidence>
<gene>
    <name evidence="2" type="ORF">XDN619_LOCUS25036</name>
</gene>
<dbReference type="CDD" id="cd01650">
    <property type="entry name" value="RT_nLTR_like"/>
    <property type="match status" value="1"/>
</dbReference>
<dbReference type="AlphaFoldDB" id="A0A816WGH3"/>
<dbReference type="PROSITE" id="PS50878">
    <property type="entry name" value="RT_POL"/>
    <property type="match status" value="1"/>
</dbReference>
<dbReference type="PANTHER" id="PTHR36688:SF2">
    <property type="entry name" value="ENDONUCLEASE_EXONUCLEASE_PHOSPHATASE DOMAIN-CONTAINING PROTEIN"/>
    <property type="match status" value="1"/>
</dbReference>
<evidence type="ECO:0000313" key="2">
    <source>
        <dbReference type="EMBL" id="CAF2132659.1"/>
    </source>
</evidence>
<feature type="domain" description="Reverse transcriptase" evidence="1">
    <location>
        <begin position="289"/>
        <end position="565"/>
    </location>
</feature>
<reference evidence="2" key="1">
    <citation type="submission" date="2021-02" db="EMBL/GenBank/DDBJ databases">
        <authorList>
            <person name="Nowell W R."/>
        </authorList>
    </citation>
    <scope>NUCLEOTIDE SEQUENCE</scope>
</reference>
<dbReference type="EMBL" id="CAJNRG010011451">
    <property type="protein sequence ID" value="CAF2132659.1"/>
    <property type="molecule type" value="Genomic_DNA"/>
</dbReference>